<proteinExistence type="inferred from homology"/>
<dbReference type="AlphaFoldDB" id="A0A5D5ARN8"/>
<name>A0A5D5ARN8_9EURY</name>
<accession>A0A5D5ARN8</accession>
<evidence type="ECO:0000313" key="3">
    <source>
        <dbReference type="EMBL" id="TYT62140.1"/>
    </source>
</evidence>
<keyword evidence="4" id="KW-1185">Reference proteome</keyword>
<dbReference type="PRINTS" id="PR01438">
    <property type="entry name" value="UNVRSLSTRESS"/>
</dbReference>
<reference evidence="3 4" key="1">
    <citation type="submission" date="2019-08" db="EMBL/GenBank/DDBJ databases">
        <title>Archaea genome.</title>
        <authorList>
            <person name="Kajale S."/>
            <person name="Shouche Y."/>
            <person name="Deshpande N."/>
            <person name="Sharma A."/>
        </authorList>
    </citation>
    <scope>NUCLEOTIDE SEQUENCE [LARGE SCALE GENOMIC DNA]</scope>
    <source>
        <strain evidence="3 4">ESP3B_9</strain>
    </source>
</reference>
<evidence type="ECO:0000259" key="2">
    <source>
        <dbReference type="Pfam" id="PF00582"/>
    </source>
</evidence>
<comment type="caution">
    <text evidence="3">The sequence shown here is derived from an EMBL/GenBank/DDBJ whole genome shotgun (WGS) entry which is preliminary data.</text>
</comment>
<dbReference type="InterPro" id="IPR006015">
    <property type="entry name" value="Universal_stress_UspA"/>
</dbReference>
<comment type="similarity">
    <text evidence="1">Belongs to the universal stress protein A family.</text>
</comment>
<dbReference type="CDD" id="cd00293">
    <property type="entry name" value="USP-like"/>
    <property type="match status" value="1"/>
</dbReference>
<evidence type="ECO:0000256" key="1">
    <source>
        <dbReference type="ARBA" id="ARBA00008791"/>
    </source>
</evidence>
<evidence type="ECO:0000313" key="4">
    <source>
        <dbReference type="Proteomes" id="UP000324104"/>
    </source>
</evidence>
<feature type="domain" description="UspA" evidence="2">
    <location>
        <begin position="1"/>
        <end position="140"/>
    </location>
</feature>
<organism evidence="3 4">
    <name type="scientific">Natrialba swarupiae</name>
    <dbReference type="NCBI Taxonomy" id="2448032"/>
    <lineage>
        <taxon>Archaea</taxon>
        <taxon>Methanobacteriati</taxon>
        <taxon>Methanobacteriota</taxon>
        <taxon>Stenosarchaea group</taxon>
        <taxon>Halobacteria</taxon>
        <taxon>Halobacteriales</taxon>
        <taxon>Natrialbaceae</taxon>
        <taxon>Natrialba</taxon>
    </lineage>
</organism>
<dbReference type="InterPro" id="IPR006016">
    <property type="entry name" value="UspA"/>
</dbReference>
<dbReference type="PANTHER" id="PTHR46268">
    <property type="entry name" value="STRESS RESPONSE PROTEIN NHAX"/>
    <property type="match status" value="1"/>
</dbReference>
<dbReference type="PANTHER" id="PTHR46268:SF24">
    <property type="entry name" value="UNIVERSAL STRESS PROTEIN"/>
    <property type="match status" value="1"/>
</dbReference>
<dbReference type="EMBL" id="VTAW01000010">
    <property type="protein sequence ID" value="TYT62140.1"/>
    <property type="molecule type" value="Genomic_DNA"/>
</dbReference>
<dbReference type="RefSeq" id="WP_149081227.1">
    <property type="nucleotide sequence ID" value="NZ_VTAW01000010.1"/>
</dbReference>
<dbReference type="SUPFAM" id="SSF52402">
    <property type="entry name" value="Adenine nucleotide alpha hydrolases-like"/>
    <property type="match status" value="1"/>
</dbReference>
<gene>
    <name evidence="3" type="ORF">FYC77_09275</name>
</gene>
<protein>
    <submittedName>
        <fullName evidence="3">Universal stress protein</fullName>
    </submittedName>
</protein>
<dbReference type="Proteomes" id="UP000324104">
    <property type="component" value="Unassembled WGS sequence"/>
</dbReference>
<dbReference type="Gene3D" id="3.40.50.620">
    <property type="entry name" value="HUPs"/>
    <property type="match status" value="1"/>
</dbReference>
<dbReference type="Pfam" id="PF00582">
    <property type="entry name" value="Usp"/>
    <property type="match status" value="1"/>
</dbReference>
<dbReference type="InterPro" id="IPR014729">
    <property type="entry name" value="Rossmann-like_a/b/a_fold"/>
</dbReference>
<sequence length="140" mass="15176">MARTILVPHDGSPHAQDALEYVLETFPRAEIVLFHAIDPFDLTDQPERSPLTERWLDDRREDTAELFDEALADLEMGDATVDTETAVGSPGQTIVAAVDDVGADQIVVGTRGRGNVAKARVGSTAELVVRRADVPVTVVR</sequence>